<sequence length="165" mass="19107">MVIGPCGAGKSTVSRRLAKLLELPLHHLDRLHWEAGWIEGSQDELRAALAPILAADRWLIDGNYGSTMEARLARADAVIYLDYPTLLCLWRAARRVFEYRGRSRPDMTEGCPERFDYEFFRYIFNWNTGPRVRTEALLQGHETKVLRFGNPTELERWLGKLENET</sequence>
<dbReference type="SUPFAM" id="SSF52540">
    <property type="entry name" value="P-loop containing nucleoside triphosphate hydrolases"/>
    <property type="match status" value="1"/>
</dbReference>
<gene>
    <name evidence="1" type="ORF">GRI94_10810</name>
</gene>
<reference evidence="1 2" key="1">
    <citation type="submission" date="2019-12" db="EMBL/GenBank/DDBJ databases">
        <title>Genomic-based taxomic classification of the family Erythrobacteraceae.</title>
        <authorList>
            <person name="Xu L."/>
        </authorList>
    </citation>
    <scope>NUCLEOTIDE SEQUENCE [LARGE SCALE GENOMIC DNA]</scope>
    <source>
        <strain evidence="1 2">JCM 16677</strain>
    </source>
</reference>
<dbReference type="PANTHER" id="PTHR37816:SF3">
    <property type="entry name" value="MODULATES DNA TOPOLOGY"/>
    <property type="match status" value="1"/>
</dbReference>
<keyword evidence="2" id="KW-1185">Reference proteome</keyword>
<evidence type="ECO:0000313" key="1">
    <source>
        <dbReference type="EMBL" id="MXP32307.1"/>
    </source>
</evidence>
<accession>A0A845ASF4</accession>
<name>A0A845ASF4_9SPHN</name>
<dbReference type="RefSeq" id="WP_160779657.1">
    <property type="nucleotide sequence ID" value="NZ_BAAAZF010000001.1"/>
</dbReference>
<organism evidence="1 2">
    <name type="scientific">Parerythrobacter jejuensis</name>
    <dbReference type="NCBI Taxonomy" id="795812"/>
    <lineage>
        <taxon>Bacteria</taxon>
        <taxon>Pseudomonadati</taxon>
        <taxon>Pseudomonadota</taxon>
        <taxon>Alphaproteobacteria</taxon>
        <taxon>Sphingomonadales</taxon>
        <taxon>Erythrobacteraceae</taxon>
        <taxon>Parerythrobacter</taxon>
    </lineage>
</organism>
<dbReference type="OrthoDB" id="7210594at2"/>
<protein>
    <submittedName>
        <fullName evidence="1">Topology modulation protein</fullName>
    </submittedName>
</protein>
<proteinExistence type="predicted"/>
<dbReference type="Gene3D" id="3.40.50.300">
    <property type="entry name" value="P-loop containing nucleotide triphosphate hydrolases"/>
    <property type="match status" value="1"/>
</dbReference>
<dbReference type="Proteomes" id="UP000446786">
    <property type="component" value="Unassembled WGS sequence"/>
</dbReference>
<dbReference type="InterPro" id="IPR052922">
    <property type="entry name" value="Cytidylate_Kinase-2"/>
</dbReference>
<dbReference type="PANTHER" id="PTHR37816">
    <property type="entry name" value="YALI0E33011P"/>
    <property type="match status" value="1"/>
</dbReference>
<dbReference type="EMBL" id="WTYE01000001">
    <property type="protein sequence ID" value="MXP32307.1"/>
    <property type="molecule type" value="Genomic_DNA"/>
</dbReference>
<dbReference type="InterPro" id="IPR027417">
    <property type="entry name" value="P-loop_NTPase"/>
</dbReference>
<evidence type="ECO:0000313" key="2">
    <source>
        <dbReference type="Proteomes" id="UP000446786"/>
    </source>
</evidence>
<comment type="caution">
    <text evidence="1">The sequence shown here is derived from an EMBL/GenBank/DDBJ whole genome shotgun (WGS) entry which is preliminary data.</text>
</comment>
<dbReference type="AlphaFoldDB" id="A0A845ASF4"/>